<organism evidence="4 5">
    <name type="scientific">Streptomyces viridiviolaceus</name>
    <dbReference type="NCBI Taxonomy" id="68282"/>
    <lineage>
        <taxon>Bacteria</taxon>
        <taxon>Bacillati</taxon>
        <taxon>Actinomycetota</taxon>
        <taxon>Actinomycetes</taxon>
        <taxon>Kitasatosporales</taxon>
        <taxon>Streptomycetaceae</taxon>
        <taxon>Streptomyces</taxon>
    </lineage>
</organism>
<comment type="caution">
    <text evidence="4">The sequence shown here is derived from an EMBL/GenBank/DDBJ whole genome shotgun (WGS) entry which is preliminary data.</text>
</comment>
<name>A0ABW2E3I5_9ACTN</name>
<protein>
    <submittedName>
        <fullName evidence="4">Helix-turn-helix domain-containing protein</fullName>
    </submittedName>
</protein>
<keyword evidence="5" id="KW-1185">Reference proteome</keyword>
<dbReference type="EMBL" id="JBHSYM010000049">
    <property type="protein sequence ID" value="MFC7014528.1"/>
    <property type="molecule type" value="Genomic_DNA"/>
</dbReference>
<dbReference type="RefSeq" id="WP_189875979.1">
    <property type="nucleotide sequence ID" value="NZ_BMWA01000018.1"/>
</dbReference>
<gene>
    <name evidence="4" type="ORF">ACFQMH_23000</name>
</gene>
<evidence type="ECO:0000256" key="1">
    <source>
        <dbReference type="ARBA" id="ARBA00023015"/>
    </source>
</evidence>
<reference evidence="5" key="1">
    <citation type="journal article" date="2019" name="Int. J. Syst. Evol. Microbiol.">
        <title>The Global Catalogue of Microorganisms (GCM) 10K type strain sequencing project: providing services to taxonomists for standard genome sequencing and annotation.</title>
        <authorList>
            <consortium name="The Broad Institute Genomics Platform"/>
            <consortium name="The Broad Institute Genome Sequencing Center for Infectious Disease"/>
            <person name="Wu L."/>
            <person name="Ma J."/>
        </authorList>
    </citation>
    <scope>NUCLEOTIDE SEQUENCE [LARGE SCALE GENOMIC DNA]</scope>
    <source>
        <strain evidence="5">JCM 4855</strain>
    </source>
</reference>
<evidence type="ECO:0000313" key="4">
    <source>
        <dbReference type="EMBL" id="MFC7014528.1"/>
    </source>
</evidence>
<dbReference type="Gene3D" id="1.10.10.60">
    <property type="entry name" value="Homeodomain-like"/>
    <property type="match status" value="1"/>
</dbReference>
<keyword evidence="2" id="KW-0804">Transcription</keyword>
<sequence length="43" mass="4873">MAEQLPGVTVADIAMRWGFFHQSCFAAYYRQRCGTLPSHDRGP</sequence>
<evidence type="ECO:0000256" key="2">
    <source>
        <dbReference type="ARBA" id="ARBA00023163"/>
    </source>
</evidence>
<dbReference type="InterPro" id="IPR018060">
    <property type="entry name" value="HTH_AraC"/>
</dbReference>
<dbReference type="InterPro" id="IPR009057">
    <property type="entry name" value="Homeodomain-like_sf"/>
</dbReference>
<keyword evidence="1" id="KW-0805">Transcription regulation</keyword>
<feature type="domain" description="HTH araC/xylS-type" evidence="3">
    <location>
        <begin position="1"/>
        <end position="43"/>
    </location>
</feature>
<dbReference type="SUPFAM" id="SSF46689">
    <property type="entry name" value="Homeodomain-like"/>
    <property type="match status" value="1"/>
</dbReference>
<dbReference type="PROSITE" id="PS01124">
    <property type="entry name" value="HTH_ARAC_FAMILY_2"/>
    <property type="match status" value="1"/>
</dbReference>
<accession>A0ABW2E3I5</accession>
<evidence type="ECO:0000313" key="5">
    <source>
        <dbReference type="Proteomes" id="UP001596409"/>
    </source>
</evidence>
<evidence type="ECO:0000259" key="3">
    <source>
        <dbReference type="PROSITE" id="PS01124"/>
    </source>
</evidence>
<proteinExistence type="predicted"/>
<dbReference type="Proteomes" id="UP001596409">
    <property type="component" value="Unassembled WGS sequence"/>
</dbReference>